<dbReference type="InterPro" id="IPR036259">
    <property type="entry name" value="MFS_trans_sf"/>
</dbReference>
<keyword evidence="3 5" id="KW-1133">Transmembrane helix</keyword>
<feature type="domain" description="Major facilitator superfamily (MFS) profile" evidence="6">
    <location>
        <begin position="1"/>
        <end position="114"/>
    </location>
</feature>
<dbReference type="SUPFAM" id="SSF103473">
    <property type="entry name" value="MFS general substrate transporter"/>
    <property type="match status" value="1"/>
</dbReference>
<evidence type="ECO:0000313" key="8">
    <source>
        <dbReference type="Proteomes" id="UP000345637"/>
    </source>
</evidence>
<dbReference type="AlphaFoldDB" id="A0A485B548"/>
<dbReference type="EMBL" id="CAADJE010000023">
    <property type="protein sequence ID" value="VFS67971.1"/>
    <property type="molecule type" value="Genomic_DNA"/>
</dbReference>
<keyword evidence="2 5" id="KW-0812">Transmembrane</keyword>
<name>A0A485B548_RAOPL</name>
<gene>
    <name evidence="7" type="ORF">NCTC12998_03466</name>
</gene>
<proteinExistence type="predicted"/>
<feature type="transmembrane region" description="Helical" evidence="5">
    <location>
        <begin position="29"/>
        <end position="47"/>
    </location>
</feature>
<dbReference type="InterPro" id="IPR020846">
    <property type="entry name" value="MFS_dom"/>
</dbReference>
<evidence type="ECO:0000259" key="6">
    <source>
        <dbReference type="PROSITE" id="PS50850"/>
    </source>
</evidence>
<reference evidence="7 8" key="1">
    <citation type="submission" date="2019-03" db="EMBL/GenBank/DDBJ databases">
        <authorList>
            <consortium name="Pathogen Informatics"/>
        </authorList>
    </citation>
    <scope>NUCLEOTIDE SEQUENCE [LARGE SCALE GENOMIC DNA]</scope>
    <source>
        <strain evidence="7 8">NCTC12998</strain>
    </source>
</reference>
<keyword evidence="1" id="KW-1003">Cell membrane</keyword>
<accession>A0A485B548</accession>
<protein>
    <submittedName>
        <fullName evidence="7">D-galactonate transporter</fullName>
    </submittedName>
</protein>
<dbReference type="Gene3D" id="1.20.1250.20">
    <property type="entry name" value="MFS general substrate transporter like domains"/>
    <property type="match status" value="1"/>
</dbReference>
<evidence type="ECO:0000256" key="2">
    <source>
        <dbReference type="ARBA" id="ARBA00022692"/>
    </source>
</evidence>
<dbReference type="PROSITE" id="PS50850">
    <property type="entry name" value="MFS"/>
    <property type="match status" value="1"/>
</dbReference>
<feature type="transmembrane region" description="Helical" evidence="5">
    <location>
        <begin position="88"/>
        <end position="109"/>
    </location>
</feature>
<organism evidence="7 8">
    <name type="scientific">Raoultella planticola</name>
    <name type="common">Klebsiella planticola</name>
    <dbReference type="NCBI Taxonomy" id="575"/>
    <lineage>
        <taxon>Bacteria</taxon>
        <taxon>Pseudomonadati</taxon>
        <taxon>Pseudomonadota</taxon>
        <taxon>Gammaproteobacteria</taxon>
        <taxon>Enterobacterales</taxon>
        <taxon>Enterobacteriaceae</taxon>
        <taxon>Klebsiella/Raoultella group</taxon>
        <taxon>Raoultella</taxon>
    </lineage>
</organism>
<keyword evidence="4 5" id="KW-0472">Membrane</keyword>
<sequence length="122" mass="12591">MIAVSALLSAAAIFAIFHAGTALTASLLLFVGEIFLMATFVTAFTLPMKRLPENIMGSAIGLINTGGTLGGFVSPIVIGYLVAKTHSYASAFLFLSLAMVCSALAVLPLMKRKTVAGLPVAD</sequence>
<dbReference type="GO" id="GO:0022857">
    <property type="term" value="F:transmembrane transporter activity"/>
    <property type="evidence" value="ECO:0007669"/>
    <property type="project" value="InterPro"/>
</dbReference>
<evidence type="ECO:0000313" key="7">
    <source>
        <dbReference type="EMBL" id="VFS67971.1"/>
    </source>
</evidence>
<evidence type="ECO:0000256" key="3">
    <source>
        <dbReference type="ARBA" id="ARBA00022989"/>
    </source>
</evidence>
<feature type="transmembrane region" description="Helical" evidence="5">
    <location>
        <begin position="59"/>
        <end position="82"/>
    </location>
</feature>
<evidence type="ECO:0000256" key="4">
    <source>
        <dbReference type="ARBA" id="ARBA00023136"/>
    </source>
</evidence>
<dbReference type="Proteomes" id="UP000345637">
    <property type="component" value="Unassembled WGS sequence"/>
</dbReference>
<evidence type="ECO:0000256" key="1">
    <source>
        <dbReference type="ARBA" id="ARBA00022475"/>
    </source>
</evidence>
<evidence type="ECO:0000256" key="5">
    <source>
        <dbReference type="SAM" id="Phobius"/>
    </source>
</evidence>